<keyword evidence="3" id="KW-0645">Protease</keyword>
<accession>A0ABS7PAG5</accession>
<gene>
    <name evidence="3" type="ORF">KYN89_03175</name>
</gene>
<feature type="transmembrane region" description="Helical" evidence="1">
    <location>
        <begin position="141"/>
        <end position="159"/>
    </location>
</feature>
<dbReference type="RefSeq" id="WP_222823761.1">
    <property type="nucleotide sequence ID" value="NZ_JAHWXP010000001.1"/>
</dbReference>
<sequence length="202" mass="21502">MPGRATLLALLTGQTLTFTAIGLGLWMLSGRPARSFVTFGQDEFLIGALLAGVLILLAAATFYGLPKVAEYLIRAQAENFAFLEKPMPFPAIVWISLGAGIGEEALFRAGVQTLAADYVGAPLAIALGAALFAVVHFAKPAVAAIILVIGVLFGCVYWITGSLLAVMIGHALYDVFALWYVQKEMHRLGVFGQDEKPISSTE</sequence>
<keyword evidence="3" id="KW-0378">Hydrolase</keyword>
<dbReference type="InterPro" id="IPR003675">
    <property type="entry name" value="Rce1/LyrA-like_dom"/>
</dbReference>
<dbReference type="GO" id="GO:0008237">
    <property type="term" value="F:metallopeptidase activity"/>
    <property type="evidence" value="ECO:0007669"/>
    <property type="project" value="UniProtKB-KW"/>
</dbReference>
<comment type="caution">
    <text evidence="3">The sequence shown here is derived from an EMBL/GenBank/DDBJ whole genome shotgun (WGS) entry which is preliminary data.</text>
</comment>
<keyword evidence="1" id="KW-1133">Transmembrane helix</keyword>
<feature type="transmembrane region" description="Helical" evidence="1">
    <location>
        <begin position="44"/>
        <end position="65"/>
    </location>
</feature>
<evidence type="ECO:0000256" key="1">
    <source>
        <dbReference type="SAM" id="Phobius"/>
    </source>
</evidence>
<feature type="domain" description="CAAX prenyl protease 2/Lysostaphin resistance protein A-like" evidence="2">
    <location>
        <begin position="88"/>
        <end position="176"/>
    </location>
</feature>
<dbReference type="Proteomes" id="UP000759298">
    <property type="component" value="Unassembled WGS sequence"/>
</dbReference>
<reference evidence="3 4" key="1">
    <citation type="submission" date="2021-07" db="EMBL/GenBank/DDBJ databases">
        <title>Alteriqipengyuania abyssalis NZ-12B nov, sp.nov isolated from deep sea sponge in pacific ocean.</title>
        <authorList>
            <person name="Tareen S."/>
            <person name="Wink J."/>
        </authorList>
    </citation>
    <scope>NUCLEOTIDE SEQUENCE [LARGE SCALE GENOMIC DNA]</scope>
    <source>
        <strain evidence="3 4">NZ-12B</strain>
    </source>
</reference>
<keyword evidence="4" id="KW-1185">Reference proteome</keyword>
<protein>
    <submittedName>
        <fullName evidence="3">CPBP family intramembrane metalloprotease</fullName>
    </submittedName>
</protein>
<evidence type="ECO:0000313" key="4">
    <source>
        <dbReference type="Proteomes" id="UP000759298"/>
    </source>
</evidence>
<name>A0ABS7PAG5_9SPHN</name>
<feature type="transmembrane region" description="Helical" evidence="1">
    <location>
        <begin position="86"/>
        <end position="102"/>
    </location>
</feature>
<dbReference type="Pfam" id="PF02517">
    <property type="entry name" value="Rce1-like"/>
    <property type="match status" value="1"/>
</dbReference>
<evidence type="ECO:0000313" key="3">
    <source>
        <dbReference type="EMBL" id="MBY8336039.1"/>
    </source>
</evidence>
<feature type="transmembrane region" description="Helical" evidence="1">
    <location>
        <begin position="114"/>
        <end position="134"/>
    </location>
</feature>
<evidence type="ECO:0000259" key="2">
    <source>
        <dbReference type="Pfam" id="PF02517"/>
    </source>
</evidence>
<organism evidence="3 4">
    <name type="scientific">Alteriqipengyuania abyssalis</name>
    <dbReference type="NCBI Taxonomy" id="2860200"/>
    <lineage>
        <taxon>Bacteria</taxon>
        <taxon>Pseudomonadati</taxon>
        <taxon>Pseudomonadota</taxon>
        <taxon>Alphaproteobacteria</taxon>
        <taxon>Sphingomonadales</taxon>
        <taxon>Erythrobacteraceae</taxon>
        <taxon>Alteriqipengyuania</taxon>
    </lineage>
</organism>
<proteinExistence type="predicted"/>
<dbReference type="EMBL" id="JAHWXP010000001">
    <property type="protein sequence ID" value="MBY8336039.1"/>
    <property type="molecule type" value="Genomic_DNA"/>
</dbReference>
<keyword evidence="1" id="KW-0812">Transmembrane</keyword>
<keyword evidence="1" id="KW-0472">Membrane</keyword>
<keyword evidence="3" id="KW-0482">Metalloprotease</keyword>